<keyword evidence="1" id="KW-0479">Metal-binding</keyword>
<feature type="non-terminal residue" evidence="7">
    <location>
        <position position="44"/>
    </location>
</feature>
<dbReference type="AlphaFoldDB" id="A0A094MI78"/>
<evidence type="ECO:0000256" key="3">
    <source>
        <dbReference type="ARBA" id="ARBA00022771"/>
    </source>
</evidence>
<dbReference type="GO" id="GO:0000981">
    <property type="term" value="F:DNA-binding transcription factor activity, RNA polymerase II-specific"/>
    <property type="evidence" value="ECO:0007669"/>
    <property type="project" value="TreeGrafter"/>
</dbReference>
<dbReference type="GO" id="GO:0008270">
    <property type="term" value="F:zinc ion binding"/>
    <property type="evidence" value="ECO:0007669"/>
    <property type="project" value="UniProtKB-KW"/>
</dbReference>
<keyword evidence="2" id="KW-0677">Repeat</keyword>
<dbReference type="PANTHER" id="PTHR23235">
    <property type="entry name" value="KRUEPPEL-LIKE TRANSCRIPTION FACTOR"/>
    <property type="match status" value="1"/>
</dbReference>
<dbReference type="InterPro" id="IPR013087">
    <property type="entry name" value="Znf_C2H2_type"/>
</dbReference>
<organism evidence="7 8">
    <name type="scientific">Antrostomus carolinensis</name>
    <name type="common">Chuck-will's-widow</name>
    <name type="synonym">Caprimulgus carolinensis</name>
    <dbReference type="NCBI Taxonomy" id="279965"/>
    <lineage>
        <taxon>Eukaryota</taxon>
        <taxon>Metazoa</taxon>
        <taxon>Chordata</taxon>
        <taxon>Craniata</taxon>
        <taxon>Vertebrata</taxon>
        <taxon>Euteleostomi</taxon>
        <taxon>Archelosauria</taxon>
        <taxon>Archosauria</taxon>
        <taxon>Dinosauria</taxon>
        <taxon>Saurischia</taxon>
        <taxon>Theropoda</taxon>
        <taxon>Coelurosauria</taxon>
        <taxon>Aves</taxon>
        <taxon>Neognathae</taxon>
        <taxon>Neoaves</taxon>
        <taxon>Strisores</taxon>
        <taxon>Caprimulgiformes</taxon>
        <taxon>Caprimulgidae</taxon>
        <taxon>Antrostomus</taxon>
    </lineage>
</organism>
<name>A0A094MI78_ANTCR</name>
<dbReference type="InterPro" id="IPR036236">
    <property type="entry name" value="Znf_C2H2_sf"/>
</dbReference>
<gene>
    <name evidence="7" type="ORF">N321_12681</name>
</gene>
<dbReference type="PROSITE" id="PS00028">
    <property type="entry name" value="ZINC_FINGER_C2H2_1"/>
    <property type="match status" value="1"/>
</dbReference>
<dbReference type="GO" id="GO:0000978">
    <property type="term" value="F:RNA polymerase II cis-regulatory region sequence-specific DNA binding"/>
    <property type="evidence" value="ECO:0007669"/>
    <property type="project" value="TreeGrafter"/>
</dbReference>
<protein>
    <submittedName>
        <fullName evidence="7">Zinc finger protein 135</fullName>
    </submittedName>
</protein>
<proteinExistence type="predicted"/>
<evidence type="ECO:0000256" key="1">
    <source>
        <dbReference type="ARBA" id="ARBA00022723"/>
    </source>
</evidence>
<keyword evidence="3 5" id="KW-0863">Zinc-finger</keyword>
<keyword evidence="4" id="KW-0862">Zinc</keyword>
<accession>A0A094MI78</accession>
<evidence type="ECO:0000313" key="7">
    <source>
        <dbReference type="EMBL" id="KFZ52899.1"/>
    </source>
</evidence>
<dbReference type="PROSITE" id="PS50157">
    <property type="entry name" value="ZINC_FINGER_C2H2_2"/>
    <property type="match status" value="1"/>
</dbReference>
<dbReference type="SUPFAM" id="SSF57667">
    <property type="entry name" value="beta-beta-alpha zinc fingers"/>
    <property type="match status" value="1"/>
</dbReference>
<feature type="domain" description="C2H2-type" evidence="6">
    <location>
        <begin position="14"/>
        <end position="41"/>
    </location>
</feature>
<reference evidence="7 8" key="1">
    <citation type="submission" date="2014-04" db="EMBL/GenBank/DDBJ databases">
        <title>Genome evolution of avian class.</title>
        <authorList>
            <person name="Zhang G."/>
            <person name="Li C."/>
        </authorList>
    </citation>
    <scope>NUCLEOTIDE SEQUENCE [LARGE SCALE GENOMIC DNA]</scope>
    <source>
        <strain evidence="7">BGI_N321</strain>
    </source>
</reference>
<evidence type="ECO:0000256" key="2">
    <source>
        <dbReference type="ARBA" id="ARBA00022737"/>
    </source>
</evidence>
<dbReference type="FunFam" id="3.30.160.60:FF:002343">
    <property type="entry name" value="Zinc finger protein 33A"/>
    <property type="match status" value="1"/>
</dbReference>
<evidence type="ECO:0000256" key="5">
    <source>
        <dbReference type="PROSITE-ProRule" id="PRU00042"/>
    </source>
</evidence>
<dbReference type="Proteomes" id="UP000053620">
    <property type="component" value="Unassembled WGS sequence"/>
</dbReference>
<keyword evidence="8" id="KW-1185">Reference proteome</keyword>
<feature type="non-terminal residue" evidence="7">
    <location>
        <position position="1"/>
    </location>
</feature>
<dbReference type="Gene3D" id="3.30.160.60">
    <property type="entry name" value="Classic Zinc Finger"/>
    <property type="match status" value="2"/>
</dbReference>
<sequence>LTQHQRTHMGEKPCMCSQCGKCFKQSAHINKHQRVHTGEKPFMC</sequence>
<dbReference type="EMBL" id="KL341021">
    <property type="protein sequence ID" value="KFZ52899.1"/>
    <property type="molecule type" value="Genomic_DNA"/>
</dbReference>
<evidence type="ECO:0000313" key="8">
    <source>
        <dbReference type="Proteomes" id="UP000053620"/>
    </source>
</evidence>
<evidence type="ECO:0000256" key="4">
    <source>
        <dbReference type="ARBA" id="ARBA00022833"/>
    </source>
</evidence>
<evidence type="ECO:0000259" key="6">
    <source>
        <dbReference type="PROSITE" id="PS50157"/>
    </source>
</evidence>
<dbReference type="PANTHER" id="PTHR23235:SF178">
    <property type="entry name" value="C2H2-TYPE DOMAIN-CONTAINING PROTEIN-RELATED"/>
    <property type="match status" value="1"/>
</dbReference>